<evidence type="ECO:0000256" key="6">
    <source>
        <dbReference type="ARBA" id="ARBA00022989"/>
    </source>
</evidence>
<organism evidence="9 10">
    <name type="scientific">Deinococcus carri</name>
    <dbReference type="NCBI Taxonomy" id="1211323"/>
    <lineage>
        <taxon>Bacteria</taxon>
        <taxon>Thermotogati</taxon>
        <taxon>Deinococcota</taxon>
        <taxon>Deinococci</taxon>
        <taxon>Deinococcales</taxon>
        <taxon>Deinococcaceae</taxon>
        <taxon>Deinococcus</taxon>
    </lineage>
</organism>
<evidence type="ECO:0000256" key="7">
    <source>
        <dbReference type="ARBA" id="ARBA00023136"/>
    </source>
</evidence>
<feature type="transmembrane region" description="Helical" evidence="8">
    <location>
        <begin position="40"/>
        <end position="62"/>
    </location>
</feature>
<feature type="transmembrane region" description="Helical" evidence="8">
    <location>
        <begin position="248"/>
        <end position="267"/>
    </location>
</feature>
<keyword evidence="4" id="KW-1003">Cell membrane</keyword>
<evidence type="ECO:0000256" key="5">
    <source>
        <dbReference type="ARBA" id="ARBA00022692"/>
    </source>
</evidence>
<reference evidence="9 10" key="1">
    <citation type="submission" date="2024-02" db="EMBL/GenBank/DDBJ databases">
        <title>Deinococcus carri NBRC 110142.</title>
        <authorList>
            <person name="Ichikawa N."/>
            <person name="Katano-Makiyama Y."/>
            <person name="Hidaka K."/>
        </authorList>
    </citation>
    <scope>NUCLEOTIDE SEQUENCE [LARGE SCALE GENOMIC DNA]</scope>
    <source>
        <strain evidence="9 10">NBRC 110142</strain>
    </source>
</reference>
<gene>
    <name evidence="9" type="ORF">Dcar01_00939</name>
</gene>
<evidence type="ECO:0000256" key="2">
    <source>
        <dbReference type="ARBA" id="ARBA00010145"/>
    </source>
</evidence>
<dbReference type="Pfam" id="PF03547">
    <property type="entry name" value="Mem_trans"/>
    <property type="match status" value="1"/>
</dbReference>
<feature type="transmembrane region" description="Helical" evidence="8">
    <location>
        <begin position="219"/>
        <end position="242"/>
    </location>
</feature>
<comment type="similarity">
    <text evidence="2">Belongs to the auxin efflux carrier (TC 2.A.69) family.</text>
</comment>
<dbReference type="Proteomes" id="UP001401887">
    <property type="component" value="Unassembled WGS sequence"/>
</dbReference>
<evidence type="ECO:0000256" key="8">
    <source>
        <dbReference type="SAM" id="Phobius"/>
    </source>
</evidence>
<dbReference type="EMBL" id="BAABRP010000001">
    <property type="protein sequence ID" value="GAA5512225.1"/>
    <property type="molecule type" value="Genomic_DNA"/>
</dbReference>
<feature type="transmembrane region" description="Helical" evidence="8">
    <location>
        <begin position="6"/>
        <end position="28"/>
    </location>
</feature>
<dbReference type="PANTHER" id="PTHR36838">
    <property type="entry name" value="AUXIN EFFLUX CARRIER FAMILY PROTEIN"/>
    <property type="match status" value="1"/>
</dbReference>
<accession>A0ABP9W6X7</accession>
<keyword evidence="10" id="KW-1185">Reference proteome</keyword>
<dbReference type="PANTHER" id="PTHR36838:SF1">
    <property type="entry name" value="SLR1864 PROTEIN"/>
    <property type="match status" value="1"/>
</dbReference>
<keyword evidence="6 8" id="KW-1133">Transmembrane helix</keyword>
<evidence type="ECO:0000256" key="3">
    <source>
        <dbReference type="ARBA" id="ARBA00022448"/>
    </source>
</evidence>
<dbReference type="Gene3D" id="1.20.1530.20">
    <property type="match status" value="1"/>
</dbReference>
<proteinExistence type="inferred from homology"/>
<evidence type="ECO:0000313" key="9">
    <source>
        <dbReference type="EMBL" id="GAA5512225.1"/>
    </source>
</evidence>
<comment type="caution">
    <text evidence="9">The sequence shown here is derived from an EMBL/GenBank/DDBJ whole genome shotgun (WGS) entry which is preliminary data.</text>
</comment>
<keyword evidence="5 8" id="KW-0812">Transmembrane</keyword>
<keyword evidence="7 8" id="KW-0472">Membrane</keyword>
<evidence type="ECO:0000256" key="4">
    <source>
        <dbReference type="ARBA" id="ARBA00022475"/>
    </source>
</evidence>
<sequence length="306" mass="30946">MLPPVFAALLNVVLPVVLVAGVGALLARRFPLSQDTLGKVSLNGLTPALALSSLLGTTVSAGAGLHLALAYFALALAGVLLAFLAAYRAPGVTRRAVMASVAIGNNGNFGLPIALFALGQSGLDQAVVIFLCSVVLTFTLGPLLYGSAGGARAGLKSVLRLPVVWCIAAALLVRVLHLPVPLGLRRGIDLLGQAALPMVLLSLGIQLGQAGRIALTWPVLTAVGLRVLAMPALALGLGLLLGLRGLNLQGLVLASAMPTAVNAFLLAREYEADAETVASAVALSTFASLVTAALVVTVLPWVGGLG</sequence>
<comment type="subcellular location">
    <subcellularLocation>
        <location evidence="1">Cell membrane</location>
        <topology evidence="1">Multi-pass membrane protein</topology>
    </subcellularLocation>
</comment>
<dbReference type="InterPro" id="IPR038770">
    <property type="entry name" value="Na+/solute_symporter_sf"/>
</dbReference>
<feature type="transmembrane region" description="Helical" evidence="8">
    <location>
        <begin position="279"/>
        <end position="302"/>
    </location>
</feature>
<feature type="transmembrane region" description="Helical" evidence="8">
    <location>
        <begin position="68"/>
        <end position="87"/>
    </location>
</feature>
<evidence type="ECO:0000313" key="10">
    <source>
        <dbReference type="Proteomes" id="UP001401887"/>
    </source>
</evidence>
<keyword evidence="3" id="KW-0813">Transport</keyword>
<name>A0ABP9W6X7_9DEIO</name>
<protein>
    <recommendedName>
        <fullName evidence="11">AEC family transporter</fullName>
    </recommendedName>
</protein>
<feature type="transmembrane region" description="Helical" evidence="8">
    <location>
        <begin position="99"/>
        <end position="119"/>
    </location>
</feature>
<feature type="transmembrane region" description="Helical" evidence="8">
    <location>
        <begin position="158"/>
        <end position="178"/>
    </location>
</feature>
<dbReference type="InterPro" id="IPR004776">
    <property type="entry name" value="Mem_transp_PIN-like"/>
</dbReference>
<feature type="transmembrane region" description="Helical" evidence="8">
    <location>
        <begin position="190"/>
        <end position="207"/>
    </location>
</feature>
<evidence type="ECO:0000256" key="1">
    <source>
        <dbReference type="ARBA" id="ARBA00004651"/>
    </source>
</evidence>
<feature type="transmembrane region" description="Helical" evidence="8">
    <location>
        <begin position="125"/>
        <end position="146"/>
    </location>
</feature>
<evidence type="ECO:0008006" key="11">
    <source>
        <dbReference type="Google" id="ProtNLM"/>
    </source>
</evidence>